<dbReference type="PROSITE" id="PS00211">
    <property type="entry name" value="ABC_TRANSPORTER_1"/>
    <property type="match status" value="1"/>
</dbReference>
<dbReference type="GO" id="GO:0005737">
    <property type="term" value="C:cytoplasm"/>
    <property type="evidence" value="ECO:0007669"/>
    <property type="project" value="UniProtKB-ARBA"/>
</dbReference>
<keyword evidence="3 8" id="KW-0812">Transmembrane</keyword>
<dbReference type="GO" id="GO:0005524">
    <property type="term" value="F:ATP binding"/>
    <property type="evidence" value="ECO:0007669"/>
    <property type="project" value="UniProtKB-KW"/>
</dbReference>
<dbReference type="EMBL" id="JAGTXO010000026">
    <property type="protein sequence ID" value="KAG8461356.1"/>
    <property type="molecule type" value="Genomic_DNA"/>
</dbReference>
<evidence type="ECO:0000256" key="3">
    <source>
        <dbReference type="ARBA" id="ARBA00022692"/>
    </source>
</evidence>
<keyword evidence="4" id="KW-0547">Nucleotide-binding</keyword>
<evidence type="ECO:0000256" key="4">
    <source>
        <dbReference type="ARBA" id="ARBA00022741"/>
    </source>
</evidence>
<dbReference type="PROSITE" id="PS50893">
    <property type="entry name" value="ABC_TRANSPORTER_2"/>
    <property type="match status" value="1"/>
</dbReference>
<evidence type="ECO:0000259" key="11">
    <source>
        <dbReference type="PROSITE" id="PS50929"/>
    </source>
</evidence>
<dbReference type="InterPro" id="IPR003593">
    <property type="entry name" value="AAA+_ATPase"/>
</dbReference>
<dbReference type="InterPro" id="IPR039421">
    <property type="entry name" value="Type_1_exporter"/>
</dbReference>
<dbReference type="InterPro" id="IPR011527">
    <property type="entry name" value="ABC1_TM_dom"/>
</dbReference>
<feature type="domain" description="ABC transmembrane type-1" evidence="11">
    <location>
        <begin position="81"/>
        <end position="363"/>
    </location>
</feature>
<comment type="caution">
    <text evidence="12">The sequence shown here is derived from an EMBL/GenBank/DDBJ whole genome shotgun (WGS) entry which is preliminary data.</text>
</comment>
<dbReference type="OMA" id="AWAYGSH"/>
<evidence type="ECO:0000256" key="6">
    <source>
        <dbReference type="ARBA" id="ARBA00022989"/>
    </source>
</evidence>
<feature type="transmembrane region" description="Helical" evidence="8">
    <location>
        <begin position="124"/>
        <end position="146"/>
    </location>
</feature>
<keyword evidence="2" id="KW-0813">Transport</keyword>
<evidence type="ECO:0000256" key="8">
    <source>
        <dbReference type="SAM" id="Phobius"/>
    </source>
</evidence>
<gene>
    <name evidence="12" type="ORF">KFE25_010543</name>
</gene>
<dbReference type="GO" id="GO:0016887">
    <property type="term" value="F:ATP hydrolysis activity"/>
    <property type="evidence" value="ECO:0007669"/>
    <property type="project" value="InterPro"/>
</dbReference>
<proteinExistence type="predicted"/>
<evidence type="ECO:0000256" key="7">
    <source>
        <dbReference type="ARBA" id="ARBA00023136"/>
    </source>
</evidence>
<feature type="signal peptide" evidence="9">
    <location>
        <begin position="1"/>
        <end position="16"/>
    </location>
</feature>
<dbReference type="Proteomes" id="UP000751190">
    <property type="component" value="Unassembled WGS sequence"/>
</dbReference>
<sequence length="677" mass="70241">MAARILLVALLGLVCASEPGTAAHAAYGPRRPAVARAFRLRATGTAPASTAESPGPAARGDDAQRWATLGSLCAQDLPLIALSTAFMVAAAVSEASLPHYTSAALFAATSGAPRAHVGGALRRLVGVGLAAALFTGARGCAFWIAGARVLRRLRSRLFAALLAKPAHFFDAHESSTLSSRLSSDVGKISDVVSFNVNVIARQSIQAVVALAWLVRIHAQLSLVLVSGLLLTFAANQLYSHANRELSRSTQTEVARAATVATEDFRLIRTIKVYSTEAREAARYDASCQRIEDLQDAQGRLYGSARVVNGALALLLSVLVLARGAHLCAAGALSAQQLTTFVLSSATITGATIGIGEQWVKVQEALGAAEDIFALIQPDGGRAPDGLLRSSGIDARLAPAAPLRLVPTAALALAGSASAAGARAAEPAAAVMLPARPAALELESVRFAYPSRSGSDVLRSLSLRVPEGQLAAIVGASGSGKSTVMRLLCGLYDQAEGSVKVLGDELRSLSQHELASRVAWLPQEPQLFSGTIRDNIAYGLPPGSFCDADVLRAAAQANADGFIEQLGGLGAQVGEAGARLSGGQRQRVAVARALMRGAQVLLLDEPTSALDPTSERLLQDCVLGLVPERTVLVVAHRISTVQRADVIFVMEAGAVVEQGTHAALLAEGGTYARLVSCL</sequence>
<dbReference type="OrthoDB" id="6500128at2759"/>
<dbReference type="Gene3D" id="3.40.50.300">
    <property type="entry name" value="P-loop containing nucleotide triphosphate hydrolases"/>
    <property type="match status" value="1"/>
</dbReference>
<dbReference type="Pfam" id="PF00005">
    <property type="entry name" value="ABC_tran"/>
    <property type="match status" value="1"/>
</dbReference>
<dbReference type="InterPro" id="IPR036640">
    <property type="entry name" value="ABC1_TM_sf"/>
</dbReference>
<dbReference type="GO" id="GO:0015421">
    <property type="term" value="F:ABC-type oligopeptide transporter activity"/>
    <property type="evidence" value="ECO:0007669"/>
    <property type="project" value="TreeGrafter"/>
</dbReference>
<evidence type="ECO:0000256" key="1">
    <source>
        <dbReference type="ARBA" id="ARBA00004141"/>
    </source>
</evidence>
<protein>
    <recommendedName>
        <fullName evidence="14">ATP-dependent transporter ycf16</fullName>
    </recommendedName>
</protein>
<evidence type="ECO:0000313" key="12">
    <source>
        <dbReference type="EMBL" id="KAG8461356.1"/>
    </source>
</evidence>
<dbReference type="InterPro" id="IPR027417">
    <property type="entry name" value="P-loop_NTPase"/>
</dbReference>
<feature type="domain" description="ABC transporter" evidence="10">
    <location>
        <begin position="439"/>
        <end position="676"/>
    </location>
</feature>
<keyword evidence="7 8" id="KW-0472">Membrane</keyword>
<dbReference type="InterPro" id="IPR003439">
    <property type="entry name" value="ABC_transporter-like_ATP-bd"/>
</dbReference>
<organism evidence="12 13">
    <name type="scientific">Diacronema lutheri</name>
    <name type="common">Unicellular marine alga</name>
    <name type="synonym">Monochrysis lutheri</name>
    <dbReference type="NCBI Taxonomy" id="2081491"/>
    <lineage>
        <taxon>Eukaryota</taxon>
        <taxon>Haptista</taxon>
        <taxon>Haptophyta</taxon>
        <taxon>Pavlovophyceae</taxon>
        <taxon>Pavlovales</taxon>
        <taxon>Pavlovaceae</taxon>
        <taxon>Diacronema</taxon>
    </lineage>
</organism>
<dbReference type="Gene3D" id="1.20.1560.10">
    <property type="entry name" value="ABC transporter type 1, transmembrane domain"/>
    <property type="match status" value="1"/>
</dbReference>
<dbReference type="PROSITE" id="PS50929">
    <property type="entry name" value="ABC_TM1F"/>
    <property type="match status" value="1"/>
</dbReference>
<evidence type="ECO:0000259" key="10">
    <source>
        <dbReference type="PROSITE" id="PS50893"/>
    </source>
</evidence>
<keyword evidence="9" id="KW-0732">Signal</keyword>
<dbReference type="SUPFAM" id="SSF52540">
    <property type="entry name" value="P-loop containing nucleoside triphosphate hydrolases"/>
    <property type="match status" value="1"/>
</dbReference>
<dbReference type="SUPFAM" id="SSF90123">
    <property type="entry name" value="ABC transporter transmembrane region"/>
    <property type="match status" value="1"/>
</dbReference>
<dbReference type="FunFam" id="3.40.50.300:FF:000604">
    <property type="entry name" value="ABC transporter B family member 28"/>
    <property type="match status" value="1"/>
</dbReference>
<dbReference type="InterPro" id="IPR017871">
    <property type="entry name" value="ABC_transporter-like_CS"/>
</dbReference>
<evidence type="ECO:0000256" key="9">
    <source>
        <dbReference type="SAM" id="SignalP"/>
    </source>
</evidence>
<dbReference type="GO" id="GO:0016020">
    <property type="term" value="C:membrane"/>
    <property type="evidence" value="ECO:0007669"/>
    <property type="project" value="UniProtKB-SubCell"/>
</dbReference>
<feature type="chain" id="PRO_5035196236" description="ATP-dependent transporter ycf16" evidence="9">
    <location>
        <begin position="17"/>
        <end position="677"/>
    </location>
</feature>
<keyword evidence="6 8" id="KW-1133">Transmembrane helix</keyword>
<evidence type="ECO:0000256" key="2">
    <source>
        <dbReference type="ARBA" id="ARBA00022448"/>
    </source>
</evidence>
<evidence type="ECO:0000256" key="5">
    <source>
        <dbReference type="ARBA" id="ARBA00022840"/>
    </source>
</evidence>
<keyword evidence="13" id="KW-1185">Reference proteome</keyword>
<dbReference type="AlphaFoldDB" id="A0A8J5X9I9"/>
<comment type="subcellular location">
    <subcellularLocation>
        <location evidence="1">Membrane</location>
        <topology evidence="1">Multi-pass membrane protein</topology>
    </subcellularLocation>
</comment>
<reference evidence="12" key="1">
    <citation type="submission" date="2021-05" db="EMBL/GenBank/DDBJ databases">
        <title>The genome of the haptophyte Pavlova lutheri (Diacronema luteri, Pavlovales) - a model for lipid biosynthesis in eukaryotic algae.</title>
        <authorList>
            <person name="Hulatt C.J."/>
            <person name="Posewitz M.C."/>
        </authorList>
    </citation>
    <scope>NUCLEOTIDE SEQUENCE</scope>
    <source>
        <strain evidence="12">NIVA-4/92</strain>
    </source>
</reference>
<accession>A0A8J5X9I9</accession>
<evidence type="ECO:0008006" key="14">
    <source>
        <dbReference type="Google" id="ProtNLM"/>
    </source>
</evidence>
<dbReference type="PANTHER" id="PTHR43394:SF1">
    <property type="entry name" value="ATP-BINDING CASSETTE SUB-FAMILY B MEMBER 10, MITOCHONDRIAL"/>
    <property type="match status" value="1"/>
</dbReference>
<evidence type="ECO:0000313" key="13">
    <source>
        <dbReference type="Proteomes" id="UP000751190"/>
    </source>
</evidence>
<keyword evidence="5" id="KW-0067">ATP-binding</keyword>
<dbReference type="SMART" id="SM00382">
    <property type="entry name" value="AAA"/>
    <property type="match status" value="1"/>
</dbReference>
<dbReference type="Pfam" id="PF00664">
    <property type="entry name" value="ABC_membrane"/>
    <property type="match status" value="1"/>
</dbReference>
<dbReference type="PANTHER" id="PTHR43394">
    <property type="entry name" value="ATP-DEPENDENT PERMEASE MDL1, MITOCHONDRIAL"/>
    <property type="match status" value="1"/>
</dbReference>
<name>A0A8J5X9I9_DIALT</name>